<protein>
    <recommendedName>
        <fullName evidence="4">DUF3221 domain-containing protein</fullName>
    </recommendedName>
</protein>
<sequence length="121" mass="13336">MMKGTMLFLSLVLGASVLGYFSNDPMPSANEGQSIDVEEFKIYGVVDDISDEEVKIVDVSEERHEQTLETIAHLNEGDDIYIGIDQIDGSVKEGAHVSAELSTNDGHPEFSVKHLRVLAYH</sequence>
<evidence type="ECO:0000313" key="2">
    <source>
        <dbReference type="EMBL" id="MBB5172265.1"/>
    </source>
</evidence>
<evidence type="ECO:0000256" key="1">
    <source>
        <dbReference type="SAM" id="SignalP"/>
    </source>
</evidence>
<name>A0A840QLL4_9BACI</name>
<reference evidence="2 3" key="1">
    <citation type="submission" date="2020-08" db="EMBL/GenBank/DDBJ databases">
        <title>Genomic Encyclopedia of Type Strains, Phase IV (KMG-IV): sequencing the most valuable type-strain genomes for metagenomic binning, comparative biology and taxonomic classification.</title>
        <authorList>
            <person name="Goeker M."/>
        </authorList>
    </citation>
    <scope>NUCLEOTIDE SEQUENCE [LARGE SCALE GENOMIC DNA]</scope>
    <source>
        <strain evidence="2 3">DSM 24696</strain>
    </source>
</reference>
<feature type="signal peptide" evidence="1">
    <location>
        <begin position="1"/>
        <end position="22"/>
    </location>
</feature>
<dbReference type="Proteomes" id="UP000551878">
    <property type="component" value="Unassembled WGS sequence"/>
</dbReference>
<keyword evidence="1" id="KW-0732">Signal</keyword>
<comment type="caution">
    <text evidence="2">The sequence shown here is derived from an EMBL/GenBank/DDBJ whole genome shotgun (WGS) entry which is preliminary data.</text>
</comment>
<accession>A0A840QLL4</accession>
<evidence type="ECO:0008006" key="4">
    <source>
        <dbReference type="Google" id="ProtNLM"/>
    </source>
</evidence>
<keyword evidence="3" id="KW-1185">Reference proteome</keyword>
<feature type="chain" id="PRO_5038919457" description="DUF3221 domain-containing protein" evidence="1">
    <location>
        <begin position="23"/>
        <end position="121"/>
    </location>
</feature>
<gene>
    <name evidence="2" type="ORF">HNQ41_000405</name>
</gene>
<organism evidence="2 3">
    <name type="scientific">Texcoconibacillus texcoconensis</name>
    <dbReference type="NCBI Taxonomy" id="1095777"/>
    <lineage>
        <taxon>Bacteria</taxon>
        <taxon>Bacillati</taxon>
        <taxon>Bacillota</taxon>
        <taxon>Bacilli</taxon>
        <taxon>Bacillales</taxon>
        <taxon>Bacillaceae</taxon>
        <taxon>Texcoconibacillus</taxon>
    </lineage>
</organism>
<evidence type="ECO:0000313" key="3">
    <source>
        <dbReference type="Proteomes" id="UP000551878"/>
    </source>
</evidence>
<proteinExistence type="predicted"/>
<dbReference type="EMBL" id="JACHHB010000001">
    <property type="protein sequence ID" value="MBB5172265.1"/>
    <property type="molecule type" value="Genomic_DNA"/>
</dbReference>
<dbReference type="AlphaFoldDB" id="A0A840QLL4"/>